<keyword evidence="2" id="KW-1185">Reference proteome</keyword>
<name>A0ABQ1WI42_9FLAO</name>
<gene>
    <name evidence="1" type="ORF">GCM10011532_13570</name>
</gene>
<protein>
    <submittedName>
        <fullName evidence="1">Uncharacterized protein</fullName>
    </submittedName>
</protein>
<dbReference type="RefSeq" id="WP_011710999.1">
    <property type="nucleotide sequence ID" value="NZ_BMIX01000002.1"/>
</dbReference>
<sequence length="73" mass="8921">MKTIELKVNSRIYDRLLWLLRQFNPDDMLIIERDKEQEYLQNELKKIDEGSAKFMSLEDLDNLLEDQIKKYEN</sequence>
<dbReference type="Proteomes" id="UP000605733">
    <property type="component" value="Unassembled WGS sequence"/>
</dbReference>
<proteinExistence type="predicted"/>
<organism evidence="1 2">
    <name type="scientific">Christiangramia forsetii</name>
    <dbReference type="NCBI Taxonomy" id="411153"/>
    <lineage>
        <taxon>Bacteria</taxon>
        <taxon>Pseudomonadati</taxon>
        <taxon>Bacteroidota</taxon>
        <taxon>Flavobacteriia</taxon>
        <taxon>Flavobacteriales</taxon>
        <taxon>Flavobacteriaceae</taxon>
        <taxon>Christiangramia</taxon>
    </lineage>
</organism>
<dbReference type="EMBL" id="BMIX01000002">
    <property type="protein sequence ID" value="GGG31376.1"/>
    <property type="molecule type" value="Genomic_DNA"/>
</dbReference>
<accession>A0ABQ1WI42</accession>
<evidence type="ECO:0000313" key="1">
    <source>
        <dbReference type="EMBL" id="GGG31376.1"/>
    </source>
</evidence>
<evidence type="ECO:0000313" key="2">
    <source>
        <dbReference type="Proteomes" id="UP000605733"/>
    </source>
</evidence>
<comment type="caution">
    <text evidence="1">The sequence shown here is derived from an EMBL/GenBank/DDBJ whole genome shotgun (WGS) entry which is preliminary data.</text>
</comment>
<reference evidence="2" key="1">
    <citation type="journal article" date="2019" name="Int. J. Syst. Evol. Microbiol.">
        <title>The Global Catalogue of Microorganisms (GCM) 10K type strain sequencing project: providing services to taxonomists for standard genome sequencing and annotation.</title>
        <authorList>
            <consortium name="The Broad Institute Genomics Platform"/>
            <consortium name="The Broad Institute Genome Sequencing Center for Infectious Disease"/>
            <person name="Wu L."/>
            <person name="Ma J."/>
        </authorList>
    </citation>
    <scope>NUCLEOTIDE SEQUENCE [LARGE SCALE GENOMIC DNA]</scope>
    <source>
        <strain evidence="2">CGMCC 1.15422</strain>
    </source>
</reference>